<reference evidence="3 4" key="1">
    <citation type="submission" date="2016-01" db="EMBL/GenBank/DDBJ databases">
        <title>Complete genome sequence of a soil Actinobacterium, Isoptericola dokdonensis DS-3.</title>
        <authorList>
            <person name="Kwon S.-K."/>
            <person name="Kim J.F."/>
        </authorList>
    </citation>
    <scope>NUCLEOTIDE SEQUENCE [LARGE SCALE GENOMIC DNA]</scope>
    <source>
        <strain evidence="3 4">DS-3</strain>
    </source>
</reference>
<dbReference type="STRING" id="1300344.I598_1810"/>
<evidence type="ECO:0000259" key="2">
    <source>
        <dbReference type="Pfam" id="PF00149"/>
    </source>
</evidence>
<dbReference type="RefSeq" id="WP_068202668.1">
    <property type="nucleotide sequence ID" value="NZ_CP014209.1"/>
</dbReference>
<dbReference type="InterPro" id="IPR051918">
    <property type="entry name" value="STPP_CPPED1"/>
</dbReference>
<feature type="region of interest" description="Disordered" evidence="1">
    <location>
        <begin position="719"/>
        <end position="763"/>
    </location>
</feature>
<dbReference type="PATRIC" id="fig|1300344.3.peg.1817"/>
<dbReference type="Pfam" id="PF00149">
    <property type="entry name" value="Metallophos"/>
    <property type="match status" value="1"/>
</dbReference>
<dbReference type="OrthoDB" id="9772095at2"/>
<protein>
    <recommendedName>
        <fullName evidence="2">Calcineurin-like phosphoesterase domain-containing protein</fullName>
    </recommendedName>
</protein>
<dbReference type="Proteomes" id="UP000076794">
    <property type="component" value="Chromosome"/>
</dbReference>
<dbReference type="KEGG" id="ido:I598_1810"/>
<evidence type="ECO:0000256" key="1">
    <source>
        <dbReference type="SAM" id="MobiDB-lite"/>
    </source>
</evidence>
<organism evidence="3 4">
    <name type="scientific">Isoptericola dokdonensis DS-3</name>
    <dbReference type="NCBI Taxonomy" id="1300344"/>
    <lineage>
        <taxon>Bacteria</taxon>
        <taxon>Bacillati</taxon>
        <taxon>Actinomycetota</taxon>
        <taxon>Actinomycetes</taxon>
        <taxon>Micrococcales</taxon>
        <taxon>Promicromonosporaceae</taxon>
        <taxon>Isoptericola</taxon>
    </lineage>
</organism>
<keyword evidence="4" id="KW-1185">Reference proteome</keyword>
<name>A0A161I756_9MICO</name>
<feature type="compositionally biased region" description="Basic and acidic residues" evidence="1">
    <location>
        <begin position="737"/>
        <end position="755"/>
    </location>
</feature>
<feature type="compositionally biased region" description="Low complexity" evidence="1">
    <location>
        <begin position="30"/>
        <end position="41"/>
    </location>
</feature>
<feature type="domain" description="Calcineurin-like phosphoesterase" evidence="2">
    <location>
        <begin position="867"/>
        <end position="1102"/>
    </location>
</feature>
<feature type="region of interest" description="Disordered" evidence="1">
    <location>
        <begin position="1"/>
        <end position="43"/>
    </location>
</feature>
<evidence type="ECO:0000313" key="3">
    <source>
        <dbReference type="EMBL" id="ANC31358.1"/>
    </source>
</evidence>
<proteinExistence type="predicted"/>
<evidence type="ECO:0000313" key="4">
    <source>
        <dbReference type="Proteomes" id="UP000076794"/>
    </source>
</evidence>
<dbReference type="GO" id="GO:0016787">
    <property type="term" value="F:hydrolase activity"/>
    <property type="evidence" value="ECO:0007669"/>
    <property type="project" value="InterPro"/>
</dbReference>
<gene>
    <name evidence="3" type="ORF">I598_1810</name>
</gene>
<sequence length="1295" mass="134998">MTGAAPALAAPAAGAPHQWPDRWWDDDAPATRAAAPSLAPRDGAHLSGTVQVQADPTTADDSVTVLRVDDVVLDAEPDPGTSTFAFDVGSNSADAAFGNHLLVNGDHRIDLGTTVVAERVEIAVPNDVLRAGANTVEIVAGGATSSCGVNLDDFDVSDLTLTTLDGEADGATNEFVYSLGDGSCGTNQGRVASATLTFDVDGAPSRTTGLRADVDTTTLANGRHTIVATTRDGGRVEHEVRVNNSPVGAPAVFPTDGTLASGTQPVHAATPAGADGGTASLTVDGAVPPAVTTLGEGAATLSFDVGSNAIEARYGNHLLVNGVRVDLGGDHASGRVDVQVPNRLLHPGANEIVLVAGDVTSSCGANLDDFTVSDVVLTPSVGSATADLAASYAMGDGNCGSSATSLAEAPMTFTLDAPAATTYRTAGSGTARLSFAVGSNSLEARYRSFVRVNDRVAYLSEDFVSERAVVEFPNEWLQPGWNAITLVAGTFVTSCGDNRDDYAISDVRLETAEGTATVPGGASSWSIGDGSCGSSATPLRQVDLGALVETEARGLRVDVDTTALADGEHQVVATSTSGAEATRTLLTDNSGPVVTSSVPAAGATLRRAVPLELTVDDPAGLSVGPAATLDGEPVEAGDLVGPGLAPGEHTLVVEATDGVGNPARREVTFTSAGIPDDPAALAPASGSTDVGRTAELSAQVSVPGGGEVTAAFAETRIATPERAWQGTADEVPTELSPRGERRASTRGLDPADGRTLDSPSSPDVTYQRFEVEVGRRAADPVLRWAGTVDPDRLATLHAWDHDAERWDVVATARGAEDTTVLTGAVDGDHVRRGTVQVMVTGEDPMADDVEHEVADGFADPADHDFSLVHLTDTQYLSEGAVEQETAAEREVWASAYRDVAQWVADNADDRKIAYVAHTGDIIENNIRSATSPAEVDRARAEFEVSSQVQEIIEASGVPNGVVAGNHDNQTGTQVGAGSMYNEFYGPARYEALSQGWESASYGGPWRAGDNENHYDLFSAGGLDFVVVGLSYGVTREETAWASSVFERYPDRNGILLTHDYLQPSTAVDGRDAALSPVDGVTLYNTVVAENPNVFLVLGGHRHGVGTNVKDAGHGSGDAVVEMLADYQFYTVSADRLGLTEVGGYAPGDQLRFGASFFRMLQFDVDAGLMTVDTYSPLLDEFGATEHDDEQRYDGSEDDTVVPVDLTSRTTTVSTDSLAAYVPHREIGQRTVASGDTATVGWKGLRRDTAYAWVVTATSSRGGVTTSAPQVFATADDRGRPGRWDRGDDLWRYFQD</sequence>
<dbReference type="Gene3D" id="3.60.21.10">
    <property type="match status" value="1"/>
</dbReference>
<dbReference type="PANTHER" id="PTHR43143:SF5">
    <property type="entry name" value="SECRETED PROTEIN"/>
    <property type="match status" value="1"/>
</dbReference>
<dbReference type="SUPFAM" id="SSF56300">
    <property type="entry name" value="Metallo-dependent phosphatases"/>
    <property type="match status" value="1"/>
</dbReference>
<dbReference type="InterPro" id="IPR029052">
    <property type="entry name" value="Metallo-depent_PP-like"/>
</dbReference>
<dbReference type="EMBL" id="CP014209">
    <property type="protein sequence ID" value="ANC31358.1"/>
    <property type="molecule type" value="Genomic_DNA"/>
</dbReference>
<dbReference type="InterPro" id="IPR004843">
    <property type="entry name" value="Calcineurin-like_PHP"/>
</dbReference>
<accession>A0A161I756</accession>
<feature type="compositionally biased region" description="Low complexity" evidence="1">
    <location>
        <begin position="1"/>
        <end position="16"/>
    </location>
</feature>
<dbReference type="PANTHER" id="PTHR43143">
    <property type="entry name" value="METALLOPHOSPHOESTERASE, CALCINEURIN SUPERFAMILY"/>
    <property type="match status" value="1"/>
</dbReference>